<reference evidence="3" key="1">
    <citation type="journal article" date="2021" name="PeerJ">
        <title>Extensive microbial diversity within the chicken gut microbiome revealed by metagenomics and culture.</title>
        <authorList>
            <person name="Gilroy R."/>
            <person name="Ravi A."/>
            <person name="Getino M."/>
            <person name="Pursley I."/>
            <person name="Horton D.L."/>
            <person name="Alikhan N.F."/>
            <person name="Baker D."/>
            <person name="Gharbi K."/>
            <person name="Hall N."/>
            <person name="Watson M."/>
            <person name="Adriaenssens E.M."/>
            <person name="Foster-Nyarko E."/>
            <person name="Jarju S."/>
            <person name="Secka A."/>
            <person name="Antonio M."/>
            <person name="Oren A."/>
            <person name="Chaudhuri R.R."/>
            <person name="La Ragione R."/>
            <person name="Hildebrand F."/>
            <person name="Pallen M.J."/>
        </authorList>
    </citation>
    <scope>NUCLEOTIDE SEQUENCE</scope>
    <source>
        <strain evidence="3">B3-3758</strain>
    </source>
</reference>
<dbReference type="InterPro" id="IPR011765">
    <property type="entry name" value="Pept_M16_N"/>
</dbReference>
<proteinExistence type="predicted"/>
<dbReference type="Pfam" id="PF00675">
    <property type="entry name" value="Peptidase_M16"/>
    <property type="match status" value="1"/>
</dbReference>
<organism evidence="3 4">
    <name type="scientific">Candidatus Bacteroides intestinipullorum</name>
    <dbReference type="NCBI Taxonomy" id="2838471"/>
    <lineage>
        <taxon>Bacteria</taxon>
        <taxon>Pseudomonadati</taxon>
        <taxon>Bacteroidota</taxon>
        <taxon>Bacteroidia</taxon>
        <taxon>Bacteroidales</taxon>
        <taxon>Bacteroidaceae</taxon>
        <taxon>Bacteroides</taxon>
    </lineage>
</organism>
<dbReference type="EMBL" id="JAHLFO010000016">
    <property type="protein sequence ID" value="MBU3813214.1"/>
    <property type="molecule type" value="Genomic_DNA"/>
</dbReference>
<dbReference type="InterPro" id="IPR050361">
    <property type="entry name" value="MPP/UQCRC_Complex"/>
</dbReference>
<evidence type="ECO:0000313" key="4">
    <source>
        <dbReference type="Proteomes" id="UP000824236"/>
    </source>
</evidence>
<evidence type="ECO:0000259" key="2">
    <source>
        <dbReference type="Pfam" id="PF05193"/>
    </source>
</evidence>
<dbReference type="PANTHER" id="PTHR11851">
    <property type="entry name" value="METALLOPROTEASE"/>
    <property type="match status" value="1"/>
</dbReference>
<protein>
    <submittedName>
        <fullName evidence="3">Insulinase family protein</fullName>
    </submittedName>
</protein>
<dbReference type="GO" id="GO:0046872">
    <property type="term" value="F:metal ion binding"/>
    <property type="evidence" value="ECO:0007669"/>
    <property type="project" value="InterPro"/>
</dbReference>
<accession>A0A9E2KF88</accession>
<dbReference type="InterPro" id="IPR007863">
    <property type="entry name" value="Peptidase_M16_C"/>
</dbReference>
<gene>
    <name evidence="3" type="ORF">H9791_01715</name>
</gene>
<dbReference type="Gene3D" id="3.30.830.10">
    <property type="entry name" value="Metalloenzyme, LuxS/M16 peptidase-like"/>
    <property type="match status" value="2"/>
</dbReference>
<comment type="caution">
    <text evidence="3">The sequence shown here is derived from an EMBL/GenBank/DDBJ whole genome shotgun (WGS) entry which is preliminary data.</text>
</comment>
<dbReference type="AlphaFoldDB" id="A0A9E2KF88"/>
<reference evidence="3" key="2">
    <citation type="submission" date="2021-04" db="EMBL/GenBank/DDBJ databases">
        <authorList>
            <person name="Gilroy R."/>
        </authorList>
    </citation>
    <scope>NUCLEOTIDE SEQUENCE</scope>
    <source>
        <strain evidence="3">B3-3758</strain>
    </source>
</reference>
<feature type="domain" description="Peptidase M16 C-terminal" evidence="2">
    <location>
        <begin position="182"/>
        <end position="357"/>
    </location>
</feature>
<evidence type="ECO:0000313" key="3">
    <source>
        <dbReference type="EMBL" id="MBU3813214.1"/>
    </source>
</evidence>
<dbReference type="SUPFAM" id="SSF63411">
    <property type="entry name" value="LuxS/MPP-like metallohydrolase"/>
    <property type="match status" value="2"/>
</dbReference>
<feature type="domain" description="Peptidase M16 N-terminal" evidence="1">
    <location>
        <begin position="62"/>
        <end position="144"/>
    </location>
</feature>
<dbReference type="PANTHER" id="PTHR11851:SF224">
    <property type="entry name" value="PROCESSING PROTEASE"/>
    <property type="match status" value="1"/>
</dbReference>
<dbReference type="Proteomes" id="UP000824236">
    <property type="component" value="Unassembled WGS sequence"/>
</dbReference>
<dbReference type="InterPro" id="IPR011249">
    <property type="entry name" value="Metalloenz_LuxS/M16"/>
</dbReference>
<name>A0A9E2KF88_9BACE</name>
<sequence>MLDRTLSPAIRKPSYAPAREPGCLQLSNGIPVYVFDAADSDVVRIDLLFGGGRWQQELPLQALFANRMLREGTVRFSSGEIAERLDYYGAWLELASAAEYTYLTLYSLGKYLSETLDVLDSVVKEPLYPDKELKVVLETNVRQFLVNSSKAEYVAGRALMNFLYGEGHPAGHVLREEDYRRMTPEVLRRFYTRYYHSANCAIYLSGRIDGRCLRLVEEHFGQAPFGNGFRPVEQRSFRPVANAGRSLFLERKGAAQNAVRMGMLSLNQRHPDYLKLRVLVTLFGGYFGSRLMTNIREQKGYTYGISAGLLPYPGESVLTISADTTPEYVQPLVREVYKELDRLRDERVSEEELDRVRGYMLGEMCRSYESVFSLADAWIFIRISGLDGSYFTGIPQAIETVTPVELQDLAQKHLCKENLKLVVCGEKAG</sequence>
<dbReference type="Pfam" id="PF05193">
    <property type="entry name" value="Peptidase_M16_C"/>
    <property type="match status" value="1"/>
</dbReference>
<evidence type="ECO:0000259" key="1">
    <source>
        <dbReference type="Pfam" id="PF00675"/>
    </source>
</evidence>